<evidence type="ECO:0008006" key="4">
    <source>
        <dbReference type="Google" id="ProtNLM"/>
    </source>
</evidence>
<dbReference type="EMBL" id="CP072110">
    <property type="protein sequence ID" value="QTH62906.1"/>
    <property type="molecule type" value="Genomic_DNA"/>
</dbReference>
<keyword evidence="3" id="KW-1185">Reference proteome</keyword>
<name>A0A975DAV1_9GAMM</name>
<protein>
    <recommendedName>
        <fullName evidence="4">Flagellar basal-body/hook protein C-terminal domain-containing protein</fullName>
    </recommendedName>
</protein>
<dbReference type="KEGG" id="psym:J1N51_09035"/>
<proteinExistence type="predicted"/>
<dbReference type="AlphaFoldDB" id="A0A975DAV1"/>
<dbReference type="Proteomes" id="UP000682739">
    <property type="component" value="Chromosome"/>
</dbReference>
<feature type="region of interest" description="Disordered" evidence="1">
    <location>
        <begin position="35"/>
        <end position="58"/>
    </location>
</feature>
<accession>A0A975DAV1</accession>
<sequence>MELSPIPSAIQSGLNGVQKAQRGLAESAQNIASLNTNTNNTGLSAAETGLNGNATQQNPSSVLTTEAVNLVVNEHLAKANINVIKTADEVLGTLIDTKA</sequence>
<organism evidence="2 3">
    <name type="scientific">Psychrosphaera ytuae</name>
    <dbReference type="NCBI Taxonomy" id="2820710"/>
    <lineage>
        <taxon>Bacteria</taxon>
        <taxon>Pseudomonadati</taxon>
        <taxon>Pseudomonadota</taxon>
        <taxon>Gammaproteobacteria</taxon>
        <taxon>Alteromonadales</taxon>
        <taxon>Pseudoalteromonadaceae</taxon>
        <taxon>Psychrosphaera</taxon>
    </lineage>
</organism>
<evidence type="ECO:0000313" key="2">
    <source>
        <dbReference type="EMBL" id="QTH62906.1"/>
    </source>
</evidence>
<evidence type="ECO:0000256" key="1">
    <source>
        <dbReference type="SAM" id="MobiDB-lite"/>
    </source>
</evidence>
<evidence type="ECO:0000313" key="3">
    <source>
        <dbReference type="Proteomes" id="UP000682739"/>
    </source>
</evidence>
<gene>
    <name evidence="2" type="ORF">J1N51_09035</name>
</gene>
<reference evidence="2" key="1">
    <citation type="submission" date="2021-03" db="EMBL/GenBank/DDBJ databases">
        <title>Description of Psychrosphaera ytuae sp. nov. isolated from deep sea sediment of South China Sea.</title>
        <authorList>
            <person name="Zhang J."/>
            <person name="Xu X.-D."/>
        </authorList>
    </citation>
    <scope>NUCLEOTIDE SEQUENCE</scope>
    <source>
        <strain evidence="2">MTZ26</strain>
    </source>
</reference>
<dbReference type="RefSeq" id="WP_208830574.1">
    <property type="nucleotide sequence ID" value="NZ_CP072110.1"/>
</dbReference>